<evidence type="ECO:0000313" key="13">
    <source>
        <dbReference type="Proteomes" id="UP000019494"/>
    </source>
</evidence>
<evidence type="ECO:0000256" key="7">
    <source>
        <dbReference type="ARBA" id="ARBA00023002"/>
    </source>
</evidence>
<name>W9GM15_9MICO</name>
<dbReference type="EMBL" id="AWQS01000021">
    <property type="protein sequence ID" value="EWT07125.1"/>
    <property type="molecule type" value="Genomic_DNA"/>
</dbReference>
<evidence type="ECO:0000313" key="12">
    <source>
        <dbReference type="EMBL" id="EWT07125.1"/>
    </source>
</evidence>
<dbReference type="SUPFAM" id="SSF51395">
    <property type="entry name" value="FMN-linked oxidoreductases"/>
    <property type="match status" value="1"/>
</dbReference>
<comment type="cofactor">
    <cofactor evidence="2">
        <name>[4Fe-4S] cluster</name>
        <dbReference type="ChEBI" id="CHEBI:49883"/>
    </cofactor>
</comment>
<evidence type="ECO:0000256" key="8">
    <source>
        <dbReference type="ARBA" id="ARBA00023004"/>
    </source>
</evidence>
<dbReference type="Gene3D" id="3.40.50.720">
    <property type="entry name" value="NAD(P)-binding Rossmann-like Domain"/>
    <property type="match status" value="1"/>
</dbReference>
<evidence type="ECO:0000259" key="10">
    <source>
        <dbReference type="Pfam" id="PF00724"/>
    </source>
</evidence>
<keyword evidence="7" id="KW-0560">Oxidoreductase</keyword>
<comment type="cofactor">
    <cofactor evidence="1">
        <name>FMN</name>
        <dbReference type="ChEBI" id="CHEBI:58210"/>
    </cofactor>
</comment>
<keyword evidence="13" id="KW-1185">Reference proteome</keyword>
<sequence>MSEWLLDEPLQVGPRSLRGRVFLPPHQPGLAEGGRVSDRYVAYHRERARAGVAMQITGATPVAPSVEWSDICLWNIDDSVVPGYRRLARAVHEEGGTMLAQLAHPGPTEFEGPEVISASRVFSEVTRQVAVPATAEQLARVVEQYAEAAERCRRGDLDGVEISMAHGLLLAAFLSPLTNHRDDEFGGDFERRLELPRRVLRAVREAVGPDLILGIRLGSDDLVEGGLTPVDAARIAQAFESDVDYISVMVGNNNRLEARVRHWPPTPAQPGLFRGVARTVKAAVSVPVAMVGRVTTLSLANDIVAAGDADLVGIVRGHIADPALIIKTRAGRASDVRPCVGVNVCTNGLLAGRTLTCMVNPDAGDPGAAAARDLQGHRSVVVGAGPAGLEAARRLAERGSAVTLVDRASAIGGQMAGWTAAPSRLEVRDFLTWQERQLRQLGVDIRLGTTADLDLVQHLEPDDVIVATGAVPSGLVLQHDDGTVALVDPIRAFSEPPTGTVLVFDEVGQLDGALIAEFLHAAGTTVVLATSRLHVGEGEGINTLYPMLRTLGDAGVPTIERVRPVAVRDGEVHLAGVFGGPARRVPADALVWWSGGEPVLDLHGTLTGAGRNSHLIGDALRPRRTTDAVADAKEAVSTITARQSELVS</sequence>
<evidence type="ECO:0000256" key="4">
    <source>
        <dbReference type="ARBA" id="ARBA00022630"/>
    </source>
</evidence>
<keyword evidence="6" id="KW-0479">Metal-binding</keyword>
<keyword evidence="9" id="KW-0411">Iron-sulfur</keyword>
<protein>
    <submittedName>
        <fullName evidence="12">Uncharacterized protein</fullName>
    </submittedName>
</protein>
<dbReference type="OrthoDB" id="3169239at2"/>
<comment type="caution">
    <text evidence="12">The sequence shown here is derived from an EMBL/GenBank/DDBJ whole genome shotgun (WGS) entry which is preliminary data.</text>
</comment>
<dbReference type="GO" id="GO:0010181">
    <property type="term" value="F:FMN binding"/>
    <property type="evidence" value="ECO:0007669"/>
    <property type="project" value="InterPro"/>
</dbReference>
<dbReference type="AlphaFoldDB" id="W9GM15"/>
<dbReference type="GO" id="GO:0046872">
    <property type="term" value="F:metal ion binding"/>
    <property type="evidence" value="ECO:0007669"/>
    <property type="project" value="UniProtKB-KW"/>
</dbReference>
<evidence type="ECO:0000256" key="3">
    <source>
        <dbReference type="ARBA" id="ARBA00011048"/>
    </source>
</evidence>
<dbReference type="PRINTS" id="PR00368">
    <property type="entry name" value="FADPNR"/>
</dbReference>
<dbReference type="GO" id="GO:0033543">
    <property type="term" value="P:fatty acid beta-oxidation, unsaturated, even number, reductase/isomerase pathway"/>
    <property type="evidence" value="ECO:0007669"/>
    <property type="project" value="TreeGrafter"/>
</dbReference>
<dbReference type="Pfam" id="PF00724">
    <property type="entry name" value="Oxidored_FMN"/>
    <property type="match status" value="1"/>
</dbReference>
<dbReference type="Gene3D" id="3.50.50.60">
    <property type="entry name" value="FAD/NAD(P)-binding domain"/>
    <property type="match status" value="1"/>
</dbReference>
<keyword evidence="4" id="KW-0285">Flavoprotein</keyword>
<dbReference type="PANTHER" id="PTHR42917">
    <property type="entry name" value="2,4-DIENOYL-COA REDUCTASE"/>
    <property type="match status" value="1"/>
</dbReference>
<dbReference type="InterPro" id="IPR036188">
    <property type="entry name" value="FAD/NAD-bd_sf"/>
</dbReference>
<dbReference type="InterPro" id="IPR013785">
    <property type="entry name" value="Aldolase_TIM"/>
</dbReference>
<comment type="similarity">
    <text evidence="3">In the N-terminal section; belongs to the NADH:flavin oxidoreductase/NADH oxidase family.</text>
</comment>
<gene>
    <name evidence="12" type="ORF">N864_12215</name>
</gene>
<keyword evidence="8" id="KW-0408">Iron</keyword>
<evidence type="ECO:0000256" key="6">
    <source>
        <dbReference type="ARBA" id="ARBA00022723"/>
    </source>
</evidence>
<evidence type="ECO:0000256" key="2">
    <source>
        <dbReference type="ARBA" id="ARBA00001966"/>
    </source>
</evidence>
<organism evidence="12 13">
    <name type="scientific">Intrasporangium chromatireducens Q5-1</name>
    <dbReference type="NCBI Taxonomy" id="584657"/>
    <lineage>
        <taxon>Bacteria</taxon>
        <taxon>Bacillati</taxon>
        <taxon>Actinomycetota</taxon>
        <taxon>Actinomycetes</taxon>
        <taxon>Micrococcales</taxon>
        <taxon>Intrasporangiaceae</taxon>
        <taxon>Intrasporangium</taxon>
    </lineage>
</organism>
<evidence type="ECO:0000259" key="11">
    <source>
        <dbReference type="Pfam" id="PF07992"/>
    </source>
</evidence>
<dbReference type="GO" id="GO:0051536">
    <property type="term" value="F:iron-sulfur cluster binding"/>
    <property type="evidence" value="ECO:0007669"/>
    <property type="project" value="UniProtKB-KW"/>
</dbReference>
<keyword evidence="5" id="KW-0288">FMN</keyword>
<feature type="domain" description="NADH:flavin oxidoreductase/NADH oxidase N-terminal" evidence="10">
    <location>
        <begin position="8"/>
        <end position="333"/>
    </location>
</feature>
<evidence type="ECO:0000256" key="9">
    <source>
        <dbReference type="ARBA" id="ARBA00023014"/>
    </source>
</evidence>
<evidence type="ECO:0000256" key="5">
    <source>
        <dbReference type="ARBA" id="ARBA00022643"/>
    </source>
</evidence>
<evidence type="ECO:0000256" key="1">
    <source>
        <dbReference type="ARBA" id="ARBA00001917"/>
    </source>
</evidence>
<dbReference type="InterPro" id="IPR051793">
    <property type="entry name" value="NADH:flavin_oxidoreductase"/>
</dbReference>
<accession>W9GM15</accession>
<dbReference type="InterPro" id="IPR001155">
    <property type="entry name" value="OxRdtase_FMN_N"/>
</dbReference>
<dbReference type="PANTHER" id="PTHR42917:SF2">
    <property type="entry name" value="2,4-DIENOYL-COA REDUCTASE [(2E)-ENOYL-COA-PRODUCING]"/>
    <property type="match status" value="1"/>
</dbReference>
<reference evidence="13" key="1">
    <citation type="submission" date="2013-08" db="EMBL/GenBank/DDBJ databases">
        <title>Intrasporangium oryzae NRRL B-24470.</title>
        <authorList>
            <person name="Liu H."/>
            <person name="Wang G."/>
        </authorList>
    </citation>
    <scope>NUCLEOTIDE SEQUENCE [LARGE SCALE GENOMIC DNA]</scope>
    <source>
        <strain evidence="13">Q5-1</strain>
    </source>
</reference>
<dbReference type="SUPFAM" id="SSF51971">
    <property type="entry name" value="Nucleotide-binding domain"/>
    <property type="match status" value="1"/>
</dbReference>
<dbReference type="Gene3D" id="3.20.20.70">
    <property type="entry name" value="Aldolase class I"/>
    <property type="match status" value="1"/>
</dbReference>
<dbReference type="Proteomes" id="UP000019494">
    <property type="component" value="Unassembled WGS sequence"/>
</dbReference>
<dbReference type="RefSeq" id="WP_051518202.1">
    <property type="nucleotide sequence ID" value="NZ_AWQS01000021.1"/>
</dbReference>
<dbReference type="InterPro" id="IPR023753">
    <property type="entry name" value="FAD/NAD-binding_dom"/>
</dbReference>
<dbReference type="GO" id="GO:0008670">
    <property type="term" value="F:2,4-dienoyl-CoA reductase (NADPH) activity"/>
    <property type="evidence" value="ECO:0007669"/>
    <property type="project" value="TreeGrafter"/>
</dbReference>
<feature type="domain" description="FAD/NAD(P)-binding" evidence="11">
    <location>
        <begin position="379"/>
        <end position="601"/>
    </location>
</feature>
<proteinExistence type="inferred from homology"/>
<dbReference type="SUPFAM" id="SSF51905">
    <property type="entry name" value="FAD/NAD(P)-binding domain"/>
    <property type="match status" value="1"/>
</dbReference>
<dbReference type="Pfam" id="PF07992">
    <property type="entry name" value="Pyr_redox_2"/>
    <property type="match status" value="1"/>
</dbReference>